<feature type="domain" description="HTH marR-type" evidence="1">
    <location>
        <begin position="48"/>
        <end position="180"/>
    </location>
</feature>
<dbReference type="PANTHER" id="PTHR33164:SF13">
    <property type="entry name" value="4-HYDROXYPHENYLACETATE CATABOLISM PROTEIN"/>
    <property type="match status" value="1"/>
</dbReference>
<evidence type="ECO:0000313" key="2">
    <source>
        <dbReference type="EMBL" id="RLP81118.1"/>
    </source>
</evidence>
<dbReference type="SMART" id="SM00347">
    <property type="entry name" value="HTH_MARR"/>
    <property type="match status" value="1"/>
</dbReference>
<dbReference type="OrthoDB" id="511972at2"/>
<evidence type="ECO:0000259" key="1">
    <source>
        <dbReference type="PROSITE" id="PS50995"/>
    </source>
</evidence>
<proteinExistence type="predicted"/>
<dbReference type="SUPFAM" id="SSF46785">
    <property type="entry name" value="Winged helix' DNA-binding domain"/>
    <property type="match status" value="1"/>
</dbReference>
<keyword evidence="3" id="KW-1185">Reference proteome</keyword>
<dbReference type="PRINTS" id="PR00598">
    <property type="entry name" value="HTHMARR"/>
</dbReference>
<comment type="caution">
    <text evidence="2">The sequence shown here is derived from an EMBL/GenBank/DDBJ whole genome shotgun (WGS) entry which is preliminary data.</text>
</comment>
<dbReference type="GO" id="GO:0006950">
    <property type="term" value="P:response to stress"/>
    <property type="evidence" value="ECO:0007669"/>
    <property type="project" value="TreeGrafter"/>
</dbReference>
<dbReference type="PROSITE" id="PS50995">
    <property type="entry name" value="HTH_MARR_2"/>
    <property type="match status" value="1"/>
</dbReference>
<gene>
    <name evidence="2" type="ORF">D9R14_03755</name>
</gene>
<dbReference type="AlphaFoldDB" id="A0A3L7ANR8"/>
<dbReference type="Gene3D" id="1.10.10.10">
    <property type="entry name" value="Winged helix-like DNA-binding domain superfamily/Winged helix DNA-binding domain"/>
    <property type="match status" value="1"/>
</dbReference>
<name>A0A3L7ANR8_9HYPH</name>
<dbReference type="Pfam" id="PF12802">
    <property type="entry name" value="MarR_2"/>
    <property type="match status" value="1"/>
</dbReference>
<dbReference type="InterPro" id="IPR000835">
    <property type="entry name" value="HTH_MarR-typ"/>
</dbReference>
<dbReference type="Proteomes" id="UP000269692">
    <property type="component" value="Unassembled WGS sequence"/>
</dbReference>
<dbReference type="InterPro" id="IPR036388">
    <property type="entry name" value="WH-like_DNA-bd_sf"/>
</dbReference>
<dbReference type="InterPro" id="IPR036390">
    <property type="entry name" value="WH_DNA-bd_sf"/>
</dbReference>
<dbReference type="PANTHER" id="PTHR33164">
    <property type="entry name" value="TRANSCRIPTIONAL REGULATOR, MARR FAMILY"/>
    <property type="match status" value="1"/>
</dbReference>
<dbReference type="GO" id="GO:0003700">
    <property type="term" value="F:DNA-binding transcription factor activity"/>
    <property type="evidence" value="ECO:0007669"/>
    <property type="project" value="InterPro"/>
</dbReference>
<protein>
    <submittedName>
        <fullName evidence="2">MarR family transcriptional regulator</fullName>
    </submittedName>
</protein>
<reference evidence="2 3" key="1">
    <citation type="submission" date="2018-10" db="EMBL/GenBank/DDBJ databases">
        <title>Xanthobacter tagetidis genome sequencing and assembly.</title>
        <authorList>
            <person name="Maclea K.S."/>
            <person name="Goen A.E."/>
            <person name="Fatima S.A."/>
        </authorList>
    </citation>
    <scope>NUCLEOTIDE SEQUENCE [LARGE SCALE GENOMIC DNA]</scope>
    <source>
        <strain evidence="2 3">ATCC 700314</strain>
    </source>
</reference>
<organism evidence="2 3">
    <name type="scientific">Xanthobacter tagetidis</name>
    <dbReference type="NCBI Taxonomy" id="60216"/>
    <lineage>
        <taxon>Bacteria</taxon>
        <taxon>Pseudomonadati</taxon>
        <taxon>Pseudomonadota</taxon>
        <taxon>Alphaproteobacteria</taxon>
        <taxon>Hyphomicrobiales</taxon>
        <taxon>Xanthobacteraceae</taxon>
        <taxon>Xanthobacter</taxon>
    </lineage>
</organism>
<sequence length="204" mass="22742">MVAARIGRRGARIDRLNEDRTGAGRVNASGENHLTAQHEEQASADQLNNRIFFRLFQLGNTLQRQSVKELGVTTVQWAVIGALSQKHRPDGMAFGDLAEYLVVSRQNLDGVIKRLERGGIVERTTDPNDRRARLVRLTPAGHRLWPDLRDKIFEFYKQAAAGFSFDERASLVHFLGKLQAQLLTVEIGYKPPSLAEQEDGPAAG</sequence>
<dbReference type="InterPro" id="IPR039422">
    <property type="entry name" value="MarR/SlyA-like"/>
</dbReference>
<accession>A0A3L7ANR8</accession>
<dbReference type="EMBL" id="RCTF01000002">
    <property type="protein sequence ID" value="RLP81118.1"/>
    <property type="molecule type" value="Genomic_DNA"/>
</dbReference>
<evidence type="ECO:0000313" key="3">
    <source>
        <dbReference type="Proteomes" id="UP000269692"/>
    </source>
</evidence>